<evidence type="ECO:0000256" key="11">
    <source>
        <dbReference type="SAM" id="Phobius"/>
    </source>
</evidence>
<comment type="similarity">
    <text evidence="2">Belongs to the PPR family. P subfamily.</text>
</comment>
<keyword evidence="9 11" id="KW-0472">Membrane</keyword>
<dbReference type="AlphaFoldDB" id="A0ABD3RSB0"/>
<evidence type="ECO:0000256" key="9">
    <source>
        <dbReference type="ARBA" id="ARBA00023136"/>
    </source>
</evidence>
<evidence type="ECO:0000256" key="5">
    <source>
        <dbReference type="ARBA" id="ARBA00022692"/>
    </source>
</evidence>
<dbReference type="GO" id="GO:0016757">
    <property type="term" value="F:glycosyltransferase activity"/>
    <property type="evidence" value="ECO:0007669"/>
    <property type="project" value="UniProtKB-KW"/>
</dbReference>
<comment type="subcellular location">
    <subcellularLocation>
        <location evidence="1">Endoplasmic reticulum membrane</location>
        <topology evidence="1">Multi-pass membrane protein</topology>
    </subcellularLocation>
</comment>
<dbReference type="Proteomes" id="UP001634393">
    <property type="component" value="Unassembled WGS sequence"/>
</dbReference>
<dbReference type="InterPro" id="IPR002885">
    <property type="entry name" value="PPR_rpt"/>
</dbReference>
<keyword evidence="13" id="KW-1185">Reference proteome</keyword>
<accession>A0ABD3RSB0</accession>
<dbReference type="NCBIfam" id="TIGR00756">
    <property type="entry name" value="PPR"/>
    <property type="match status" value="1"/>
</dbReference>
<dbReference type="PANTHER" id="PTHR45717">
    <property type="entry name" value="OS12G0527900 PROTEIN"/>
    <property type="match status" value="1"/>
</dbReference>
<keyword evidence="6" id="KW-0677">Repeat</keyword>
<dbReference type="GO" id="GO:0003729">
    <property type="term" value="F:mRNA binding"/>
    <property type="evidence" value="ECO:0007669"/>
    <property type="project" value="UniProtKB-ARBA"/>
</dbReference>
<dbReference type="EMBL" id="JBJXBP010000008">
    <property type="protein sequence ID" value="KAL3815017.1"/>
    <property type="molecule type" value="Genomic_DNA"/>
</dbReference>
<keyword evidence="4" id="KW-0808">Transferase</keyword>
<gene>
    <name evidence="12" type="ORF">ACJIZ3_016285</name>
</gene>
<dbReference type="InterPro" id="IPR011990">
    <property type="entry name" value="TPR-like_helical_dom_sf"/>
</dbReference>
<feature type="transmembrane region" description="Helical" evidence="11">
    <location>
        <begin position="128"/>
        <end position="145"/>
    </location>
</feature>
<dbReference type="PROSITE" id="PS51375">
    <property type="entry name" value="PPR"/>
    <property type="match status" value="2"/>
</dbReference>
<evidence type="ECO:0000256" key="6">
    <source>
        <dbReference type="ARBA" id="ARBA00022737"/>
    </source>
</evidence>
<proteinExistence type="inferred from homology"/>
<feature type="transmembrane region" description="Helical" evidence="11">
    <location>
        <begin position="97"/>
        <end position="116"/>
    </location>
</feature>
<feature type="transmembrane region" description="Helical" evidence="11">
    <location>
        <begin position="173"/>
        <end position="198"/>
    </location>
</feature>
<dbReference type="Gene3D" id="1.25.40.10">
    <property type="entry name" value="Tetratricopeptide repeat domain"/>
    <property type="match status" value="3"/>
</dbReference>
<sequence>MAPTLNSKFMQLYGYDLLLGSIAAFYVFMAPYTKVEESFNVQAMHDILYHRHHLEKYDHLEFPGVVPRTFIGALLVSIMASPFVLVTSLLELPKICSLCAVRLVLGCIILSTLRFFRLQIRKNFGSQVEAFFVIFTALQFHLLFYCSRPLPNILAFGLVNLAYGYWFKRSFYAALNCMIFATFVFRCDILLLVSPLGLELLLSRSISLRKAIISCSATALFCIGLTVLIDSVFWRKLLWPEMEVFWFNSVLNRSSEWGTHPFHWYFTSALPRSLLAAYPLFVNYPSGYALNALHKKGHLTKNSNEVWVHIDTYSAMNGISRFCENQQPWSENSQIHGFNCLFNIKGFSRVRLHVGFPPISLVHNNGNVQFEKRLIQNWKVIHKRISMLEDPNMGSASVLNELENEGNKLSKWELTKVVKEFRKFRRYQYALQVHEWMNDRAEKYRITTSDTAIQLDLIAKVHGISSAEQYFLSLPDKLKDKRIYGSLLNAYVRARMKEKAESLMVEIRNRGYATHALPFNVMMTLYMNLKDYEKVESLISELKKKNTPLDIYSYNIWISSNGSQGHLEKMEQVYQQMQLDTSVTPMWSTLSTMASMYIKFGKIEKAEECLKKIESGINDKDRMPYHFLISIYGSAGNKTEVYRVWNVYRANFVIVPNLGYHTVISALVRMDEIEGAEKIYDEWLSVKSHYDSRLGNLLLGWYVRKGLSETVETFFEQMVEMGGKPNPMTWEILAENHIKNRRISEALSCLQNAVSAVGTKSWKPKPMNVSSILKISEQEGNVASRDALVGVLRQLGCFEDVGYMSYIPVSIGGTCTGSVSAVEDVVSDGEDEGGYALLGQLQESL</sequence>
<evidence type="ECO:0008006" key="14">
    <source>
        <dbReference type="Google" id="ProtNLM"/>
    </source>
</evidence>
<feature type="transmembrane region" description="Helical" evidence="11">
    <location>
        <begin position="70"/>
        <end position="90"/>
    </location>
</feature>
<comment type="caution">
    <text evidence="12">The sequence shown here is derived from an EMBL/GenBank/DDBJ whole genome shotgun (WGS) entry which is preliminary data.</text>
</comment>
<evidence type="ECO:0000256" key="2">
    <source>
        <dbReference type="ARBA" id="ARBA00007626"/>
    </source>
</evidence>
<dbReference type="Pfam" id="PF01535">
    <property type="entry name" value="PPR"/>
    <property type="match status" value="6"/>
</dbReference>
<feature type="repeat" description="PPR" evidence="10">
    <location>
        <begin position="691"/>
        <end position="725"/>
    </location>
</feature>
<evidence type="ECO:0000256" key="3">
    <source>
        <dbReference type="ARBA" id="ARBA00022676"/>
    </source>
</evidence>
<evidence type="ECO:0000256" key="7">
    <source>
        <dbReference type="ARBA" id="ARBA00022824"/>
    </source>
</evidence>
<dbReference type="GO" id="GO:0005789">
    <property type="term" value="C:endoplasmic reticulum membrane"/>
    <property type="evidence" value="ECO:0007669"/>
    <property type="project" value="UniProtKB-SubCell"/>
</dbReference>
<feature type="transmembrane region" description="Helical" evidence="11">
    <location>
        <begin position="150"/>
        <end position="167"/>
    </location>
</feature>
<feature type="repeat" description="PPR" evidence="10">
    <location>
        <begin position="480"/>
        <end position="514"/>
    </location>
</feature>
<dbReference type="InterPro" id="IPR005599">
    <property type="entry name" value="GPI_mannosylTrfase"/>
</dbReference>
<evidence type="ECO:0000256" key="1">
    <source>
        <dbReference type="ARBA" id="ARBA00004477"/>
    </source>
</evidence>
<dbReference type="SUPFAM" id="SSF48452">
    <property type="entry name" value="TPR-like"/>
    <property type="match status" value="1"/>
</dbReference>
<keyword evidence="7" id="KW-0256">Endoplasmic reticulum</keyword>
<evidence type="ECO:0000313" key="12">
    <source>
        <dbReference type="EMBL" id="KAL3815017.1"/>
    </source>
</evidence>
<dbReference type="FunFam" id="1.25.40.10:FF:000253">
    <property type="entry name" value="Pentatricopeptide repeat-containing protein"/>
    <property type="match status" value="1"/>
</dbReference>
<feature type="transmembrane region" description="Helical" evidence="11">
    <location>
        <begin position="210"/>
        <end position="234"/>
    </location>
</feature>
<keyword evidence="5 11" id="KW-0812">Transmembrane</keyword>
<keyword evidence="3" id="KW-0328">Glycosyltransferase</keyword>
<evidence type="ECO:0000256" key="10">
    <source>
        <dbReference type="PROSITE-ProRule" id="PRU00708"/>
    </source>
</evidence>
<dbReference type="Pfam" id="PF03901">
    <property type="entry name" value="Glyco_transf_22"/>
    <property type="match status" value="1"/>
</dbReference>
<evidence type="ECO:0000256" key="8">
    <source>
        <dbReference type="ARBA" id="ARBA00022989"/>
    </source>
</evidence>
<keyword evidence="8 11" id="KW-1133">Transmembrane helix</keyword>
<dbReference type="PANTHER" id="PTHR45717:SF3">
    <property type="entry name" value="OS04G0544400 PROTEIN"/>
    <property type="match status" value="1"/>
</dbReference>
<name>A0ABD3RSB0_9LAMI</name>
<protein>
    <recommendedName>
        <fullName evidence="14">Mannosyltransferase</fullName>
    </recommendedName>
</protein>
<evidence type="ECO:0000313" key="13">
    <source>
        <dbReference type="Proteomes" id="UP001634393"/>
    </source>
</evidence>
<organism evidence="12 13">
    <name type="scientific">Penstemon smallii</name>
    <dbReference type="NCBI Taxonomy" id="265156"/>
    <lineage>
        <taxon>Eukaryota</taxon>
        <taxon>Viridiplantae</taxon>
        <taxon>Streptophyta</taxon>
        <taxon>Embryophyta</taxon>
        <taxon>Tracheophyta</taxon>
        <taxon>Spermatophyta</taxon>
        <taxon>Magnoliopsida</taxon>
        <taxon>eudicotyledons</taxon>
        <taxon>Gunneridae</taxon>
        <taxon>Pentapetalae</taxon>
        <taxon>asterids</taxon>
        <taxon>lamiids</taxon>
        <taxon>Lamiales</taxon>
        <taxon>Plantaginaceae</taxon>
        <taxon>Cheloneae</taxon>
        <taxon>Penstemon</taxon>
    </lineage>
</organism>
<reference evidence="12 13" key="1">
    <citation type="submission" date="2024-12" db="EMBL/GenBank/DDBJ databases">
        <title>The unique morphological basis and parallel evolutionary history of personate flowers in Penstemon.</title>
        <authorList>
            <person name="Depatie T.H."/>
            <person name="Wessinger C.A."/>
        </authorList>
    </citation>
    <scope>NUCLEOTIDE SEQUENCE [LARGE SCALE GENOMIC DNA]</scope>
    <source>
        <strain evidence="12">WTNN_2</strain>
        <tissue evidence="12">Leaf</tissue>
    </source>
</reference>
<evidence type="ECO:0000256" key="4">
    <source>
        <dbReference type="ARBA" id="ARBA00022679"/>
    </source>
</evidence>
<feature type="transmembrane region" description="Helical" evidence="11">
    <location>
        <begin position="12"/>
        <end position="32"/>
    </location>
</feature>
<dbReference type="FunFam" id="1.25.40.10:FF:000516">
    <property type="entry name" value="Pentatricopeptide repeat-containing protein"/>
    <property type="match status" value="1"/>
</dbReference>